<dbReference type="SUPFAM" id="SSF52218">
    <property type="entry name" value="Flavoproteins"/>
    <property type="match status" value="1"/>
</dbReference>
<dbReference type="InterPro" id="IPR052200">
    <property type="entry name" value="Protoporphyrinogen_IX_DH"/>
</dbReference>
<evidence type="ECO:0000313" key="2">
    <source>
        <dbReference type="EMBL" id="KGN42994.1"/>
    </source>
</evidence>
<dbReference type="AlphaFoldDB" id="A0A0A0K1Z3"/>
<dbReference type="InterPro" id="IPR029039">
    <property type="entry name" value="Flavoprotein-like_sf"/>
</dbReference>
<dbReference type="InterPro" id="IPR026816">
    <property type="entry name" value="Flavodoxin_dom"/>
</dbReference>
<feature type="domain" description="Flavodoxin" evidence="1">
    <location>
        <begin position="4"/>
        <end position="127"/>
    </location>
</feature>
<protein>
    <submittedName>
        <fullName evidence="2">Flavodoxin</fullName>
    </submittedName>
</protein>
<dbReference type="OrthoDB" id="129384at2"/>
<dbReference type="Pfam" id="PF12724">
    <property type="entry name" value="Flavodoxin_5"/>
    <property type="match status" value="1"/>
</dbReference>
<dbReference type="STRING" id="1385519.N801_05270"/>
<reference evidence="2 3" key="1">
    <citation type="submission" date="2013-08" db="EMBL/GenBank/DDBJ databases">
        <title>The genome sequence of Knoellia aerolata.</title>
        <authorList>
            <person name="Zhu W."/>
            <person name="Wang G."/>
        </authorList>
    </citation>
    <scope>NUCLEOTIDE SEQUENCE [LARGE SCALE GENOMIC DNA]</scope>
    <source>
        <strain evidence="2 3">DSM 18566</strain>
    </source>
</reference>
<dbReference type="GO" id="GO:0070819">
    <property type="term" value="F:menaquinone-dependent protoporphyrinogen oxidase activity"/>
    <property type="evidence" value="ECO:0007669"/>
    <property type="project" value="TreeGrafter"/>
</dbReference>
<evidence type="ECO:0000259" key="1">
    <source>
        <dbReference type="Pfam" id="PF12724"/>
    </source>
</evidence>
<dbReference type="GO" id="GO:0010181">
    <property type="term" value="F:FMN binding"/>
    <property type="evidence" value="ECO:0007669"/>
    <property type="project" value="TreeGrafter"/>
</dbReference>
<name>A0A0A0K1Z3_9MICO</name>
<comment type="caution">
    <text evidence="2">The sequence shown here is derived from an EMBL/GenBank/DDBJ whole genome shotgun (WGS) entry which is preliminary data.</text>
</comment>
<proteinExistence type="predicted"/>
<dbReference type="Gene3D" id="3.40.50.360">
    <property type="match status" value="1"/>
</dbReference>
<accession>A0A0A0K1Z3</accession>
<dbReference type="Proteomes" id="UP000030013">
    <property type="component" value="Unassembled WGS sequence"/>
</dbReference>
<evidence type="ECO:0000313" key="3">
    <source>
        <dbReference type="Proteomes" id="UP000030013"/>
    </source>
</evidence>
<dbReference type="PANTHER" id="PTHR38030">
    <property type="entry name" value="PROTOPORPHYRINOGEN IX DEHYDROGENASE [MENAQUINONE]"/>
    <property type="match status" value="1"/>
</dbReference>
<dbReference type="EMBL" id="AVPL01000001">
    <property type="protein sequence ID" value="KGN42994.1"/>
    <property type="molecule type" value="Genomic_DNA"/>
</dbReference>
<dbReference type="GO" id="GO:0006783">
    <property type="term" value="P:heme biosynthetic process"/>
    <property type="evidence" value="ECO:0007669"/>
    <property type="project" value="TreeGrafter"/>
</dbReference>
<keyword evidence="3" id="KW-1185">Reference proteome</keyword>
<dbReference type="PANTHER" id="PTHR38030:SF2">
    <property type="entry name" value="PROTOPORPHYRINOGEN IX DEHYDROGENASE [QUINONE]"/>
    <property type="match status" value="1"/>
</dbReference>
<sequence length="177" mass="19412">MNVLVAYATRHGSTAGIAEHIAATLTERGLPAEAKPVEEVEGVDGYDAVVLGGAAYMFHWLKPAVRFARKHRDELTTKPVWLFSSGPLGTDRVDKDGKDVLESTRPKEFDELTTLIRPRGEQVFFGAYDPEDAPIGLGERLTRHLPAAREGIPAGDFRDWDAIGAWAEEIASDIERG</sequence>
<dbReference type="RefSeq" id="WP_035931687.1">
    <property type="nucleotide sequence ID" value="NZ_AVPL01000001.1"/>
</dbReference>
<dbReference type="eggNOG" id="COG4635">
    <property type="taxonomic scope" value="Bacteria"/>
</dbReference>
<organism evidence="2 3">
    <name type="scientific">Knoellia aerolata DSM 18566</name>
    <dbReference type="NCBI Taxonomy" id="1385519"/>
    <lineage>
        <taxon>Bacteria</taxon>
        <taxon>Bacillati</taxon>
        <taxon>Actinomycetota</taxon>
        <taxon>Actinomycetes</taxon>
        <taxon>Micrococcales</taxon>
        <taxon>Intrasporangiaceae</taxon>
        <taxon>Knoellia</taxon>
    </lineage>
</organism>
<gene>
    <name evidence="2" type="ORF">N801_05270</name>
</gene>